<proteinExistence type="predicted"/>
<keyword evidence="2 5" id="KW-0812">Transmembrane</keyword>
<dbReference type="InterPro" id="IPR004837">
    <property type="entry name" value="NaCa_Exmemb"/>
</dbReference>
<reference evidence="7 8" key="1">
    <citation type="submission" date="2019-02" db="EMBL/GenBank/DDBJ databases">
        <title>Deep-cultivation of Planctomycetes and their phenomic and genomic characterization uncovers novel biology.</title>
        <authorList>
            <person name="Wiegand S."/>
            <person name="Jogler M."/>
            <person name="Boedeker C."/>
            <person name="Pinto D."/>
            <person name="Vollmers J."/>
            <person name="Rivas-Marin E."/>
            <person name="Kohn T."/>
            <person name="Peeters S.H."/>
            <person name="Heuer A."/>
            <person name="Rast P."/>
            <person name="Oberbeckmann S."/>
            <person name="Bunk B."/>
            <person name="Jeske O."/>
            <person name="Meyerdierks A."/>
            <person name="Storesund J.E."/>
            <person name="Kallscheuer N."/>
            <person name="Luecker S."/>
            <person name="Lage O.M."/>
            <person name="Pohl T."/>
            <person name="Merkel B.J."/>
            <person name="Hornburger P."/>
            <person name="Mueller R.-W."/>
            <person name="Bruemmer F."/>
            <person name="Labrenz M."/>
            <person name="Spormann A.M."/>
            <person name="Op Den Camp H."/>
            <person name="Overmann J."/>
            <person name="Amann R."/>
            <person name="Jetten M.S.M."/>
            <person name="Mascher T."/>
            <person name="Medema M.H."/>
            <person name="Devos D.P."/>
            <person name="Kaster A.-K."/>
            <person name="Ovreas L."/>
            <person name="Rohde M."/>
            <person name="Galperin M.Y."/>
            <person name="Jogler C."/>
        </authorList>
    </citation>
    <scope>NUCLEOTIDE SEQUENCE [LARGE SCALE GENOMIC DNA]</scope>
    <source>
        <strain evidence="7 8">Pla100</strain>
    </source>
</reference>
<feature type="domain" description="Sodium/calcium exchanger membrane region" evidence="6">
    <location>
        <begin position="39"/>
        <end position="183"/>
    </location>
</feature>
<feature type="transmembrane region" description="Helical" evidence="5">
    <location>
        <begin position="35"/>
        <end position="53"/>
    </location>
</feature>
<dbReference type="EMBL" id="SJPM01000002">
    <property type="protein sequence ID" value="TWU01397.1"/>
    <property type="molecule type" value="Genomic_DNA"/>
</dbReference>
<protein>
    <submittedName>
        <fullName evidence="7">Putative calcium/sodium:proton antiporter</fullName>
    </submittedName>
</protein>
<dbReference type="GO" id="GO:0016020">
    <property type="term" value="C:membrane"/>
    <property type="evidence" value="ECO:0007669"/>
    <property type="project" value="UniProtKB-SubCell"/>
</dbReference>
<evidence type="ECO:0000256" key="4">
    <source>
        <dbReference type="ARBA" id="ARBA00023136"/>
    </source>
</evidence>
<dbReference type="Gene3D" id="1.20.1420.30">
    <property type="entry name" value="NCX, central ion-binding region"/>
    <property type="match status" value="1"/>
</dbReference>
<name>A0A5C6APG4_9BACT</name>
<dbReference type="Pfam" id="PF01699">
    <property type="entry name" value="Na_Ca_ex"/>
    <property type="match status" value="1"/>
</dbReference>
<evidence type="ECO:0000256" key="1">
    <source>
        <dbReference type="ARBA" id="ARBA00004141"/>
    </source>
</evidence>
<keyword evidence="3 5" id="KW-1133">Transmembrane helix</keyword>
<evidence type="ECO:0000259" key="6">
    <source>
        <dbReference type="Pfam" id="PF01699"/>
    </source>
</evidence>
<sequence>MGIRRSSNAAYQQYAGSGAEIASRSRMTDFSTNSLPINFGVFSVGAVLVWLAGTKLSKYVDLIADRTGLGKAFAGALLLGGATSLPELATTLTAAWSNAAEMAGANLLGGVVMQIAVLAVIDAVVLRGRPLTFFSPQSSLLIAGVLLIALVALASAAVTSGELVSYGGIGFWPVLLFTAYVGSLWVPIAWRRPTS</sequence>
<keyword evidence="4 5" id="KW-0472">Membrane</keyword>
<feature type="transmembrane region" description="Helical" evidence="5">
    <location>
        <begin position="73"/>
        <end position="96"/>
    </location>
</feature>
<feature type="transmembrane region" description="Helical" evidence="5">
    <location>
        <begin position="170"/>
        <end position="190"/>
    </location>
</feature>
<gene>
    <name evidence="7" type="ORF">Pla100_11240</name>
</gene>
<dbReference type="AlphaFoldDB" id="A0A5C6APG4"/>
<organism evidence="7 8">
    <name type="scientific">Neorhodopirellula pilleata</name>
    <dbReference type="NCBI Taxonomy" id="2714738"/>
    <lineage>
        <taxon>Bacteria</taxon>
        <taxon>Pseudomonadati</taxon>
        <taxon>Planctomycetota</taxon>
        <taxon>Planctomycetia</taxon>
        <taxon>Pirellulales</taxon>
        <taxon>Pirellulaceae</taxon>
        <taxon>Neorhodopirellula</taxon>
    </lineage>
</organism>
<dbReference type="Proteomes" id="UP000316213">
    <property type="component" value="Unassembled WGS sequence"/>
</dbReference>
<evidence type="ECO:0000313" key="8">
    <source>
        <dbReference type="Proteomes" id="UP000316213"/>
    </source>
</evidence>
<evidence type="ECO:0000256" key="3">
    <source>
        <dbReference type="ARBA" id="ARBA00022989"/>
    </source>
</evidence>
<evidence type="ECO:0000313" key="7">
    <source>
        <dbReference type="EMBL" id="TWU01397.1"/>
    </source>
</evidence>
<keyword evidence="8" id="KW-1185">Reference proteome</keyword>
<comment type="subcellular location">
    <subcellularLocation>
        <location evidence="1">Membrane</location>
        <topology evidence="1">Multi-pass membrane protein</topology>
    </subcellularLocation>
</comment>
<evidence type="ECO:0000256" key="2">
    <source>
        <dbReference type="ARBA" id="ARBA00022692"/>
    </source>
</evidence>
<feature type="transmembrane region" description="Helical" evidence="5">
    <location>
        <begin position="102"/>
        <end position="126"/>
    </location>
</feature>
<dbReference type="InterPro" id="IPR044880">
    <property type="entry name" value="NCX_ion-bd_dom_sf"/>
</dbReference>
<feature type="transmembrane region" description="Helical" evidence="5">
    <location>
        <begin position="138"/>
        <end position="158"/>
    </location>
</feature>
<comment type="caution">
    <text evidence="7">The sequence shown here is derived from an EMBL/GenBank/DDBJ whole genome shotgun (WGS) entry which is preliminary data.</text>
</comment>
<evidence type="ECO:0000256" key="5">
    <source>
        <dbReference type="SAM" id="Phobius"/>
    </source>
</evidence>
<accession>A0A5C6APG4</accession>
<dbReference type="GO" id="GO:0055085">
    <property type="term" value="P:transmembrane transport"/>
    <property type="evidence" value="ECO:0007669"/>
    <property type="project" value="InterPro"/>
</dbReference>